<dbReference type="RefSeq" id="WP_186902547.1">
    <property type="nucleotide sequence ID" value="NZ_JACOGD010000002.1"/>
</dbReference>
<dbReference type="SMART" id="SM00867">
    <property type="entry name" value="YceI"/>
    <property type="match status" value="1"/>
</dbReference>
<feature type="domain" description="Lipid/polyisoprenoid-binding YceI-like" evidence="1">
    <location>
        <begin position="29"/>
        <end position="196"/>
    </location>
</feature>
<dbReference type="Proteomes" id="UP000654304">
    <property type="component" value="Unassembled WGS sequence"/>
</dbReference>
<dbReference type="SUPFAM" id="SSF101874">
    <property type="entry name" value="YceI-like"/>
    <property type="match status" value="1"/>
</dbReference>
<evidence type="ECO:0000313" key="2">
    <source>
        <dbReference type="EMBL" id="MBC3930672.1"/>
    </source>
</evidence>
<reference evidence="2 3" key="1">
    <citation type="submission" date="2020-08" db="EMBL/GenBank/DDBJ databases">
        <title>Novel species isolated from subtropical streams in China.</title>
        <authorList>
            <person name="Lu H."/>
        </authorList>
    </citation>
    <scope>NUCLEOTIDE SEQUENCE [LARGE SCALE GENOMIC DNA]</scope>
    <source>
        <strain evidence="2 3">CY22W</strain>
    </source>
</reference>
<evidence type="ECO:0000313" key="3">
    <source>
        <dbReference type="Proteomes" id="UP000654304"/>
    </source>
</evidence>
<dbReference type="PANTHER" id="PTHR34406:SF2">
    <property type="entry name" value="PERIPLASMIC PROTEIN"/>
    <property type="match status" value="1"/>
</dbReference>
<protein>
    <submittedName>
        <fullName evidence="2">YceI family protein</fullName>
    </submittedName>
</protein>
<proteinExistence type="predicted"/>
<gene>
    <name evidence="2" type="ORF">H8K43_03220</name>
</gene>
<organism evidence="2 3">
    <name type="scientific">Undibacterium curvum</name>
    <dbReference type="NCBI Taxonomy" id="2762294"/>
    <lineage>
        <taxon>Bacteria</taxon>
        <taxon>Pseudomonadati</taxon>
        <taxon>Pseudomonadota</taxon>
        <taxon>Betaproteobacteria</taxon>
        <taxon>Burkholderiales</taxon>
        <taxon>Oxalobacteraceae</taxon>
        <taxon>Undibacterium</taxon>
    </lineage>
</organism>
<dbReference type="Gene3D" id="2.40.128.110">
    <property type="entry name" value="Lipid/polyisoprenoid-binding, YceI-like"/>
    <property type="match status" value="1"/>
</dbReference>
<dbReference type="EMBL" id="JACOGD010000002">
    <property type="protein sequence ID" value="MBC3930672.1"/>
    <property type="molecule type" value="Genomic_DNA"/>
</dbReference>
<dbReference type="Pfam" id="PF04264">
    <property type="entry name" value="YceI"/>
    <property type="match status" value="1"/>
</dbReference>
<comment type="caution">
    <text evidence="2">The sequence shown here is derived from an EMBL/GenBank/DDBJ whole genome shotgun (WGS) entry which is preliminary data.</text>
</comment>
<accession>A0ABR7A1X2</accession>
<dbReference type="PANTHER" id="PTHR34406">
    <property type="entry name" value="PROTEIN YCEI"/>
    <property type="match status" value="1"/>
</dbReference>
<sequence length="198" mass="22006">MLRSHVSLWQLPLIALLIAVSTPLLAADRYRIDSEHTFSSFEYLHWGLARQSGRFDKNSGSIQIEAGQNGGAKSGSIDLSIGAASVNTGSDLFDKTLRSASFFDVASFPAIRFQSDKLLFEGEQLRQVEGQLSIKGITRPVTLQITHFHCRFMLLYLKQACGANGEATVKRSDFDLGRYVPFVSDDITLRFSIEAIRE</sequence>
<evidence type="ECO:0000259" key="1">
    <source>
        <dbReference type="SMART" id="SM00867"/>
    </source>
</evidence>
<name>A0ABR7A1X2_9BURK</name>
<keyword evidence="3" id="KW-1185">Reference proteome</keyword>
<dbReference type="InterPro" id="IPR036761">
    <property type="entry name" value="TTHA0802/YceI-like_sf"/>
</dbReference>
<dbReference type="InterPro" id="IPR007372">
    <property type="entry name" value="Lipid/polyisoprenoid-bd_YceI"/>
</dbReference>